<sequence>MEDHSLCELMRRKTSWNETQAENFSLLRQLIDLSDDASNAFIYRSTAMDSKWKNDVFMHGLPPMRHLL</sequence>
<protein>
    <submittedName>
        <fullName evidence="1">Uncharacterized protein</fullName>
    </submittedName>
</protein>
<evidence type="ECO:0000313" key="1">
    <source>
        <dbReference type="EMBL" id="PMS32691.1"/>
    </source>
</evidence>
<dbReference type="Proteomes" id="UP000235777">
    <property type="component" value="Unassembled WGS sequence"/>
</dbReference>
<dbReference type="AlphaFoldDB" id="A0A2N7WTM4"/>
<comment type="caution">
    <text evidence="1">The sequence shown here is derived from an EMBL/GenBank/DDBJ whole genome shotgun (WGS) entry which is preliminary data.</text>
</comment>
<evidence type="ECO:0000313" key="2">
    <source>
        <dbReference type="Proteomes" id="UP000235777"/>
    </source>
</evidence>
<dbReference type="STRING" id="863227.GCA_000373005_03214"/>
<gene>
    <name evidence="1" type="ORF">C0Z20_26395</name>
</gene>
<name>A0A2N7WTM4_9BURK</name>
<organism evidence="1 2">
    <name type="scientific">Trinickia symbiotica</name>
    <dbReference type="NCBI Taxonomy" id="863227"/>
    <lineage>
        <taxon>Bacteria</taxon>
        <taxon>Pseudomonadati</taxon>
        <taxon>Pseudomonadota</taxon>
        <taxon>Betaproteobacteria</taxon>
        <taxon>Burkholderiales</taxon>
        <taxon>Burkholderiaceae</taxon>
        <taxon>Trinickia</taxon>
    </lineage>
</organism>
<dbReference type="EMBL" id="PNYC01000021">
    <property type="protein sequence ID" value="PMS32691.1"/>
    <property type="molecule type" value="Genomic_DNA"/>
</dbReference>
<proteinExistence type="predicted"/>
<accession>A0A2N7WTM4</accession>
<reference evidence="1 2" key="1">
    <citation type="submission" date="2018-01" db="EMBL/GenBank/DDBJ databases">
        <title>Whole genome analyses suggest that Burkholderia sensu lato contains two further novel genera in the rhizoxinica-symbiotica group Mycetohabitans gen. nov., and Trinickia gen. nov.: implications for the evolution of diazotrophy and nodulation in the Burkholderiaceae.</title>
        <authorList>
            <person name="Estrada-de los Santos P."/>
            <person name="Palmer M."/>
            <person name="Chavez-Ramirez B."/>
            <person name="Beukes C."/>
            <person name="Steenkamp E.T."/>
            <person name="Hirsch A.M."/>
            <person name="Manyaka P."/>
            <person name="Maluk M."/>
            <person name="Lafos M."/>
            <person name="Crook M."/>
            <person name="Gross E."/>
            <person name="Simon M.F."/>
            <person name="Bueno dos Reis Junior F."/>
            <person name="Poole P.S."/>
            <person name="Venter S.N."/>
            <person name="James E.K."/>
        </authorList>
    </citation>
    <scope>NUCLEOTIDE SEQUENCE [LARGE SCALE GENOMIC DNA]</scope>
    <source>
        <strain evidence="1 2">JPY 581</strain>
    </source>
</reference>
<keyword evidence="2" id="KW-1185">Reference proteome</keyword>